<protein>
    <submittedName>
        <fullName evidence="2">Uncharacterized protein</fullName>
    </submittedName>
</protein>
<comment type="caution">
    <text evidence="2">The sequence shown here is derived from an EMBL/GenBank/DDBJ whole genome shotgun (WGS) entry which is preliminary data.</text>
</comment>
<sequence>MGLPVRPDRHPRAVRGAQPLTPPLLGTRTGQLAKSRRDDNGGPTEESSRWLSPQGCGQTGADQVLEPRRLEPGRWRRREFNAGPAAGPARGQRAEMKRYRDPLAGPAGSSCWVEDPGPPIGLRSPALALALDDGNGSAKVTMTALVADWAMLFCGCSTKNRELQESERWKELKLVLRRSKVPPAYRYVHVRKPGRGLPAPAYIRQSETILASEAGRATGASLVSTSGRNSELRREGHCSQPAAALQPAGTASGLAWSGLRWPPGTGDTLPALQSPLGVLLQPRFKTLGASASSGTLAAWPYRTSWRRATTRAAERSAGSVKQRRPSRR</sequence>
<proteinExistence type="predicted"/>
<feature type="compositionally biased region" description="Basic and acidic residues" evidence="1">
    <location>
        <begin position="1"/>
        <end position="11"/>
    </location>
</feature>
<name>A0A8H6NPR2_9PEZI</name>
<reference evidence="2" key="1">
    <citation type="journal article" date="2020" name="Phytopathology">
        <title>Genome Sequence Resources of Colletotrichum truncatum, C. plurivorum, C. musicola, and C. sojae: Four Species Pathogenic to Soybean (Glycine max).</title>
        <authorList>
            <person name="Rogerio F."/>
            <person name="Boufleur T.R."/>
            <person name="Ciampi-Guillardi M."/>
            <person name="Sukno S.A."/>
            <person name="Thon M.R."/>
            <person name="Massola Junior N.S."/>
            <person name="Baroncelli R."/>
        </authorList>
    </citation>
    <scope>NUCLEOTIDE SEQUENCE</scope>
    <source>
        <strain evidence="2">LFN00145</strain>
    </source>
</reference>
<dbReference type="EMBL" id="WIGO01000008">
    <property type="protein sequence ID" value="KAF6840271.1"/>
    <property type="molecule type" value="Genomic_DNA"/>
</dbReference>
<keyword evidence="3" id="KW-1185">Reference proteome</keyword>
<gene>
    <name evidence="2" type="ORF">CPLU01_01295</name>
</gene>
<evidence type="ECO:0000313" key="2">
    <source>
        <dbReference type="EMBL" id="KAF6840271.1"/>
    </source>
</evidence>
<evidence type="ECO:0000313" key="3">
    <source>
        <dbReference type="Proteomes" id="UP000654918"/>
    </source>
</evidence>
<accession>A0A8H6NPR2</accession>
<evidence type="ECO:0000256" key="1">
    <source>
        <dbReference type="SAM" id="MobiDB-lite"/>
    </source>
</evidence>
<organism evidence="2 3">
    <name type="scientific">Colletotrichum plurivorum</name>
    <dbReference type="NCBI Taxonomy" id="2175906"/>
    <lineage>
        <taxon>Eukaryota</taxon>
        <taxon>Fungi</taxon>
        <taxon>Dikarya</taxon>
        <taxon>Ascomycota</taxon>
        <taxon>Pezizomycotina</taxon>
        <taxon>Sordariomycetes</taxon>
        <taxon>Hypocreomycetidae</taxon>
        <taxon>Glomerellales</taxon>
        <taxon>Glomerellaceae</taxon>
        <taxon>Colletotrichum</taxon>
        <taxon>Colletotrichum orchidearum species complex</taxon>
    </lineage>
</organism>
<feature type="compositionally biased region" description="Basic and acidic residues" evidence="1">
    <location>
        <begin position="65"/>
        <end position="80"/>
    </location>
</feature>
<feature type="region of interest" description="Disordered" evidence="1">
    <location>
        <begin position="1"/>
        <end position="95"/>
    </location>
</feature>
<dbReference type="Proteomes" id="UP000654918">
    <property type="component" value="Unassembled WGS sequence"/>
</dbReference>
<dbReference type="AlphaFoldDB" id="A0A8H6NPR2"/>
<feature type="compositionally biased region" description="Low complexity" evidence="1">
    <location>
        <begin position="82"/>
        <end position="91"/>
    </location>
</feature>